<evidence type="ECO:0000256" key="6">
    <source>
        <dbReference type="SAM" id="SignalP"/>
    </source>
</evidence>
<feature type="signal peptide" evidence="6">
    <location>
        <begin position="1"/>
        <end position="24"/>
    </location>
</feature>
<dbReference type="PANTHER" id="PTHR12483:SF27">
    <property type="entry name" value="COPPER TRANSPORT PROTEIN CTR1"/>
    <property type="match status" value="1"/>
</dbReference>
<name>A0A4Q9MBC0_9APHY</name>
<dbReference type="OMA" id="TFQASFI"/>
<dbReference type="GO" id="GO:0005375">
    <property type="term" value="F:copper ion transmembrane transporter activity"/>
    <property type="evidence" value="ECO:0007669"/>
    <property type="project" value="UniProtKB-UniRule"/>
</dbReference>
<dbReference type="EMBL" id="ML143477">
    <property type="protein sequence ID" value="TBU24550.1"/>
    <property type="molecule type" value="Genomic_DNA"/>
</dbReference>
<keyword evidence="3 5" id="KW-1133">Transmembrane helix</keyword>
<accession>A0A4Q9MBC0</accession>
<evidence type="ECO:0000256" key="1">
    <source>
        <dbReference type="ARBA" id="ARBA00004141"/>
    </source>
</evidence>
<reference evidence="7" key="1">
    <citation type="submission" date="2019-01" db="EMBL/GenBank/DDBJ databases">
        <title>Draft genome sequences of three monokaryotic isolates of the white-rot basidiomycete fungus Dichomitus squalens.</title>
        <authorList>
            <consortium name="DOE Joint Genome Institute"/>
            <person name="Lopez S.C."/>
            <person name="Andreopoulos B."/>
            <person name="Pangilinan J."/>
            <person name="Lipzen A."/>
            <person name="Riley R."/>
            <person name="Ahrendt S."/>
            <person name="Ng V."/>
            <person name="Barry K."/>
            <person name="Daum C."/>
            <person name="Grigoriev I.V."/>
            <person name="Hilden K.S."/>
            <person name="Makela M.R."/>
            <person name="de Vries R.P."/>
        </authorList>
    </citation>
    <scope>NUCLEOTIDE SEQUENCE [LARGE SCALE GENOMIC DNA]</scope>
    <source>
        <strain evidence="7">OM18370.1</strain>
    </source>
</reference>
<feature type="transmembrane region" description="Helical" evidence="5">
    <location>
        <begin position="155"/>
        <end position="180"/>
    </location>
</feature>
<dbReference type="AlphaFoldDB" id="A0A4Q9MBC0"/>
<keyword evidence="2 5" id="KW-0812">Transmembrane</keyword>
<evidence type="ECO:0000256" key="5">
    <source>
        <dbReference type="RuleBase" id="RU367022"/>
    </source>
</evidence>
<dbReference type="PANTHER" id="PTHR12483">
    <property type="entry name" value="SOLUTE CARRIER FAMILY 31 COPPER TRANSPORTERS"/>
    <property type="match status" value="1"/>
</dbReference>
<protein>
    <recommendedName>
        <fullName evidence="5">Copper transport protein</fullName>
    </recommendedName>
</protein>
<keyword evidence="5" id="KW-0813">Transport</keyword>
<proteinExistence type="inferred from homology"/>
<keyword evidence="4 5" id="KW-0472">Membrane</keyword>
<keyword evidence="5" id="KW-0406">Ion transport</keyword>
<sequence>MPSQPSFYLLALVAGVMLASGAYALDNGMDMSMDGAMSLASGSMLPYLHFRPGDILWFYGWVPTGKGAMTGACIGLFLCALVDRWISAMRSVMEAHWYKRAQIAQANQANILPSGEKPSSSSFPTRIRDASTLRGSLPFIPSHDISRGIIHAAQALMHFTIMLAVMTYQAAFLISIVAGLGVGEMLFGRYAAHAGHH</sequence>
<keyword evidence="5" id="KW-0187">Copper transport</keyword>
<comment type="similarity">
    <text evidence="5">Belongs to the copper transporter (Ctr) (TC 1.A.56) family. SLC31A subfamily.</text>
</comment>
<comment type="subcellular location">
    <subcellularLocation>
        <location evidence="1 5">Membrane</location>
        <topology evidence="1 5">Multi-pass membrane protein</topology>
    </subcellularLocation>
</comment>
<dbReference type="InterPro" id="IPR007274">
    <property type="entry name" value="Cop_transporter"/>
</dbReference>
<feature type="chain" id="PRO_5020832215" description="Copper transport protein" evidence="6">
    <location>
        <begin position="25"/>
        <end position="197"/>
    </location>
</feature>
<feature type="transmembrane region" description="Helical" evidence="5">
    <location>
        <begin position="67"/>
        <end position="86"/>
    </location>
</feature>
<evidence type="ECO:0000256" key="2">
    <source>
        <dbReference type="ARBA" id="ARBA00022692"/>
    </source>
</evidence>
<dbReference type="GO" id="GO:0005886">
    <property type="term" value="C:plasma membrane"/>
    <property type="evidence" value="ECO:0007669"/>
    <property type="project" value="TreeGrafter"/>
</dbReference>
<evidence type="ECO:0000256" key="4">
    <source>
        <dbReference type="ARBA" id="ARBA00023136"/>
    </source>
</evidence>
<keyword evidence="5" id="KW-0186">Copper</keyword>
<evidence type="ECO:0000256" key="3">
    <source>
        <dbReference type="ARBA" id="ARBA00022989"/>
    </source>
</evidence>
<dbReference type="Proteomes" id="UP000292957">
    <property type="component" value="Unassembled WGS sequence"/>
</dbReference>
<gene>
    <name evidence="7" type="ORF">BD311DRAFT_766293</name>
</gene>
<dbReference type="OrthoDB" id="73901at2759"/>
<organism evidence="7">
    <name type="scientific">Dichomitus squalens</name>
    <dbReference type="NCBI Taxonomy" id="114155"/>
    <lineage>
        <taxon>Eukaryota</taxon>
        <taxon>Fungi</taxon>
        <taxon>Dikarya</taxon>
        <taxon>Basidiomycota</taxon>
        <taxon>Agaricomycotina</taxon>
        <taxon>Agaricomycetes</taxon>
        <taxon>Polyporales</taxon>
        <taxon>Polyporaceae</taxon>
        <taxon>Dichomitus</taxon>
    </lineage>
</organism>
<dbReference type="Pfam" id="PF04145">
    <property type="entry name" value="Ctr"/>
    <property type="match status" value="1"/>
</dbReference>
<keyword evidence="6" id="KW-0732">Signal</keyword>
<evidence type="ECO:0000313" key="7">
    <source>
        <dbReference type="EMBL" id="TBU24550.1"/>
    </source>
</evidence>